<organism evidence="2 3">
    <name type="scientific">Kipferlia bialata</name>
    <dbReference type="NCBI Taxonomy" id="797122"/>
    <lineage>
        <taxon>Eukaryota</taxon>
        <taxon>Metamonada</taxon>
        <taxon>Carpediemonas-like organisms</taxon>
        <taxon>Kipferlia</taxon>
    </lineage>
</organism>
<feature type="compositionally biased region" description="Acidic residues" evidence="1">
    <location>
        <begin position="30"/>
        <end position="42"/>
    </location>
</feature>
<feature type="region of interest" description="Disordered" evidence="1">
    <location>
        <begin position="28"/>
        <end position="63"/>
    </location>
</feature>
<feature type="non-terminal residue" evidence="2">
    <location>
        <position position="1"/>
    </location>
</feature>
<comment type="caution">
    <text evidence="2">The sequence shown here is derived from an EMBL/GenBank/DDBJ whole genome shotgun (WGS) entry which is preliminary data.</text>
</comment>
<keyword evidence="3" id="KW-1185">Reference proteome</keyword>
<gene>
    <name evidence="2" type="ORF">KIPB_012833</name>
</gene>
<dbReference type="EMBL" id="BDIP01005828">
    <property type="protein sequence ID" value="GIQ90151.1"/>
    <property type="molecule type" value="Genomic_DNA"/>
</dbReference>
<name>A0A9K3D727_9EUKA</name>
<protein>
    <submittedName>
        <fullName evidence="2">Uncharacterized protein</fullName>
    </submittedName>
</protein>
<evidence type="ECO:0000313" key="3">
    <source>
        <dbReference type="Proteomes" id="UP000265618"/>
    </source>
</evidence>
<proteinExistence type="predicted"/>
<reference evidence="2 3" key="1">
    <citation type="journal article" date="2018" name="PLoS ONE">
        <title>The draft genome of Kipferlia bialata reveals reductive genome evolution in fornicate parasites.</title>
        <authorList>
            <person name="Tanifuji G."/>
            <person name="Takabayashi S."/>
            <person name="Kume K."/>
            <person name="Takagi M."/>
            <person name="Nakayama T."/>
            <person name="Kamikawa R."/>
            <person name="Inagaki Y."/>
            <person name="Hashimoto T."/>
        </authorList>
    </citation>
    <scope>NUCLEOTIDE SEQUENCE [LARGE SCALE GENOMIC DNA]</scope>
    <source>
        <strain evidence="2">NY0173</strain>
    </source>
</reference>
<evidence type="ECO:0000256" key="1">
    <source>
        <dbReference type="SAM" id="MobiDB-lite"/>
    </source>
</evidence>
<accession>A0A9K3D727</accession>
<feature type="compositionally biased region" description="Pro residues" evidence="1">
    <location>
        <begin position="46"/>
        <end position="58"/>
    </location>
</feature>
<sequence>MDALTDCLTGLADALYYAGMGLEGVVWGDSDSETEAEADMETETLPPEPIPPPSPVSPSRPNTLLTLPYSCMVQ</sequence>
<dbReference type="Proteomes" id="UP000265618">
    <property type="component" value="Unassembled WGS sequence"/>
</dbReference>
<evidence type="ECO:0000313" key="2">
    <source>
        <dbReference type="EMBL" id="GIQ90151.1"/>
    </source>
</evidence>
<dbReference type="AlphaFoldDB" id="A0A9K3D727"/>